<keyword evidence="1" id="KW-1133">Transmembrane helix</keyword>
<sequence>MNLQFILHYGLHFIAPLMIALIFFKKNWKTVYLIFLCSMLVDLDHLLANPIFDKNRCSINFHPLHSYWAIGGYFLGLFFRKTRILCLALLFHMLTDYIDCYL</sequence>
<gene>
    <name evidence="2" type="ORF">H9W90_02045</name>
</gene>
<evidence type="ECO:0000256" key="1">
    <source>
        <dbReference type="SAM" id="Phobius"/>
    </source>
</evidence>
<dbReference type="EMBL" id="CP060695">
    <property type="protein sequence ID" value="QNM85926.1"/>
    <property type="molecule type" value="Genomic_DNA"/>
</dbReference>
<dbReference type="Proteomes" id="UP000515808">
    <property type="component" value="Chromosome"/>
</dbReference>
<evidence type="ECO:0000313" key="3">
    <source>
        <dbReference type="Proteomes" id="UP000515808"/>
    </source>
</evidence>
<keyword evidence="1" id="KW-0472">Membrane</keyword>
<protein>
    <submittedName>
        <fullName evidence="2">Uncharacterized protein</fullName>
    </submittedName>
</protein>
<dbReference type="InterPro" id="IPR046125">
    <property type="entry name" value="DUF6122"/>
</dbReference>
<feature type="transmembrane region" description="Helical" evidence="1">
    <location>
        <begin position="31"/>
        <end position="52"/>
    </location>
</feature>
<feature type="transmembrane region" description="Helical" evidence="1">
    <location>
        <begin position="64"/>
        <end position="80"/>
    </location>
</feature>
<keyword evidence="1" id="KW-0812">Transmembrane</keyword>
<organism evidence="2 3">
    <name type="scientific">Polaribacter pectinis</name>
    <dbReference type="NCBI Taxonomy" id="2738844"/>
    <lineage>
        <taxon>Bacteria</taxon>
        <taxon>Pseudomonadati</taxon>
        <taxon>Bacteroidota</taxon>
        <taxon>Flavobacteriia</taxon>
        <taxon>Flavobacteriales</taxon>
        <taxon>Flavobacteriaceae</taxon>
    </lineage>
</organism>
<reference evidence="2 3" key="1">
    <citation type="submission" date="2020-08" db="EMBL/GenBank/DDBJ databases">
        <title>Polaribacter sp. L12M9 isolated from gut of the Korean scallop.</title>
        <authorList>
            <person name="Jeong Y.S."/>
        </authorList>
    </citation>
    <scope>NUCLEOTIDE SEQUENCE [LARGE SCALE GENOMIC DNA]</scope>
    <source>
        <strain evidence="2 3">L12M9</strain>
    </source>
</reference>
<accession>A0A7G9LBC7</accession>
<dbReference type="KEGG" id="ppec:H9W90_02045"/>
<dbReference type="RefSeq" id="WP_187482820.1">
    <property type="nucleotide sequence ID" value="NZ_CP060695.1"/>
</dbReference>
<keyword evidence="3" id="KW-1185">Reference proteome</keyword>
<feature type="transmembrane region" description="Helical" evidence="1">
    <location>
        <begin position="6"/>
        <end position="24"/>
    </location>
</feature>
<proteinExistence type="predicted"/>
<dbReference type="AlphaFoldDB" id="A0A7G9LBC7"/>
<name>A0A7G9LBC7_9FLAO</name>
<dbReference type="Pfam" id="PF19617">
    <property type="entry name" value="DUF6122"/>
    <property type="match status" value="1"/>
</dbReference>
<evidence type="ECO:0000313" key="2">
    <source>
        <dbReference type="EMBL" id="QNM85926.1"/>
    </source>
</evidence>